<feature type="transmembrane region" description="Helical" evidence="1">
    <location>
        <begin position="12"/>
        <end position="32"/>
    </location>
</feature>
<sequence length="189" mass="21611">MAYSRIARCIATFTNLIFLSIAVSLLLITLLSAFNPPKPVVSPERVNEYPQFIVTLLLIGSYSTFLFVLSLLGLVSLCFLNSILLFVFILGQVAMMFIVGISFAFTLTVRKRLHMKLEDIWKNKPNCLEGQPCIPLETFRSSESLLIVFLLIFFAIQIIQLIASWYLCERRSSQEKYKLQLQKADEDDE</sequence>
<dbReference type="OrthoDB" id="5829330at2759"/>
<comment type="caution">
    <text evidence="2">The sequence shown here is derived from an EMBL/GenBank/DDBJ whole genome shotgun (WGS) entry which is preliminary data.</text>
</comment>
<feature type="transmembrane region" description="Helical" evidence="1">
    <location>
        <begin position="145"/>
        <end position="168"/>
    </location>
</feature>
<dbReference type="EMBL" id="PDUG01000004">
    <property type="protein sequence ID" value="PIC34913.1"/>
    <property type="molecule type" value="Genomic_DNA"/>
</dbReference>
<accession>A0A2G5U612</accession>
<organism evidence="2 3">
    <name type="scientific">Caenorhabditis nigoni</name>
    <dbReference type="NCBI Taxonomy" id="1611254"/>
    <lineage>
        <taxon>Eukaryota</taxon>
        <taxon>Metazoa</taxon>
        <taxon>Ecdysozoa</taxon>
        <taxon>Nematoda</taxon>
        <taxon>Chromadorea</taxon>
        <taxon>Rhabditida</taxon>
        <taxon>Rhabditina</taxon>
        <taxon>Rhabditomorpha</taxon>
        <taxon>Rhabditoidea</taxon>
        <taxon>Rhabditidae</taxon>
        <taxon>Peloderinae</taxon>
        <taxon>Caenorhabditis</taxon>
    </lineage>
</organism>
<evidence type="ECO:0000313" key="2">
    <source>
        <dbReference type="EMBL" id="PIC34913.1"/>
    </source>
</evidence>
<dbReference type="Proteomes" id="UP000230233">
    <property type="component" value="Chromosome IV"/>
</dbReference>
<keyword evidence="1" id="KW-0812">Transmembrane</keyword>
<name>A0A2G5U612_9PELO</name>
<feature type="transmembrane region" description="Helical" evidence="1">
    <location>
        <begin position="52"/>
        <end position="75"/>
    </location>
</feature>
<evidence type="ECO:0000313" key="3">
    <source>
        <dbReference type="Proteomes" id="UP000230233"/>
    </source>
</evidence>
<keyword evidence="3" id="KW-1185">Reference proteome</keyword>
<reference evidence="3" key="1">
    <citation type="submission" date="2017-10" db="EMBL/GenBank/DDBJ databases">
        <title>Rapid genome shrinkage in a self-fertile nematode reveals novel sperm competition proteins.</title>
        <authorList>
            <person name="Yin D."/>
            <person name="Schwarz E.M."/>
            <person name="Thomas C.G."/>
            <person name="Felde R.L."/>
            <person name="Korf I.F."/>
            <person name="Cutter A.D."/>
            <person name="Schartner C.M."/>
            <person name="Ralston E.J."/>
            <person name="Meyer B.J."/>
            <person name="Haag E.S."/>
        </authorList>
    </citation>
    <scope>NUCLEOTIDE SEQUENCE [LARGE SCALE GENOMIC DNA]</scope>
    <source>
        <strain evidence="3">JU1422</strain>
    </source>
</reference>
<protein>
    <recommendedName>
        <fullName evidence="4">MARVEL domain-containing protein</fullName>
    </recommendedName>
</protein>
<feature type="transmembrane region" description="Helical" evidence="1">
    <location>
        <begin position="82"/>
        <end position="105"/>
    </location>
</feature>
<evidence type="ECO:0008006" key="4">
    <source>
        <dbReference type="Google" id="ProtNLM"/>
    </source>
</evidence>
<keyword evidence="1" id="KW-1133">Transmembrane helix</keyword>
<dbReference type="AlphaFoldDB" id="A0A2G5U612"/>
<proteinExistence type="predicted"/>
<evidence type="ECO:0000256" key="1">
    <source>
        <dbReference type="SAM" id="Phobius"/>
    </source>
</evidence>
<keyword evidence="1" id="KW-0472">Membrane</keyword>
<gene>
    <name evidence="2" type="primary">Cni-M02B1.2</name>
    <name evidence="2" type="synonym">Cnig_chr_IV.g14428</name>
    <name evidence="2" type="ORF">B9Z55_014428</name>
</gene>